<evidence type="ECO:0000256" key="2">
    <source>
        <dbReference type="SAM" id="Phobius"/>
    </source>
</evidence>
<keyword evidence="2" id="KW-0472">Membrane</keyword>
<feature type="transmembrane region" description="Helical" evidence="2">
    <location>
        <begin position="26"/>
        <end position="45"/>
    </location>
</feature>
<organism evidence="3 4">
    <name type="scientific">Nocardiopsis rhodophaea</name>
    <dbReference type="NCBI Taxonomy" id="280238"/>
    <lineage>
        <taxon>Bacteria</taxon>
        <taxon>Bacillati</taxon>
        <taxon>Actinomycetota</taxon>
        <taxon>Actinomycetes</taxon>
        <taxon>Streptosporangiales</taxon>
        <taxon>Nocardiopsidaceae</taxon>
        <taxon>Nocardiopsis</taxon>
    </lineage>
</organism>
<accession>A0ABP5EIQ7</accession>
<dbReference type="EMBL" id="BAAAPC010000010">
    <property type="protein sequence ID" value="GAA1998142.1"/>
    <property type="molecule type" value="Genomic_DNA"/>
</dbReference>
<name>A0ABP5EIQ7_9ACTN</name>
<sequence length="170" mass="18364">MTLEQERHPSPTDDGPPRATVRPSPWSALIALPVLVVTLGVYALIITSDPDAAPAYLWLPVLGLAITAVIGSMRGEICMTGETLRLRAFPFWTFTIPVNRIQAVEVTSVDAFADFLGIGLRIGQGGAVGIIMRSGPALAITADSAKRYIMVLPEPEKWQERILESRAADI</sequence>
<feature type="transmembrane region" description="Helical" evidence="2">
    <location>
        <begin position="57"/>
        <end position="77"/>
    </location>
</feature>
<evidence type="ECO:0008006" key="5">
    <source>
        <dbReference type="Google" id="ProtNLM"/>
    </source>
</evidence>
<proteinExistence type="predicted"/>
<comment type="caution">
    <text evidence="3">The sequence shown here is derived from an EMBL/GenBank/DDBJ whole genome shotgun (WGS) entry which is preliminary data.</text>
</comment>
<protein>
    <recommendedName>
        <fullName evidence="5">PH domain-containing protein</fullName>
    </recommendedName>
</protein>
<evidence type="ECO:0000313" key="4">
    <source>
        <dbReference type="Proteomes" id="UP001501585"/>
    </source>
</evidence>
<keyword evidence="2" id="KW-1133">Transmembrane helix</keyword>
<reference evidence="4" key="1">
    <citation type="journal article" date="2019" name="Int. J. Syst. Evol. Microbiol.">
        <title>The Global Catalogue of Microorganisms (GCM) 10K type strain sequencing project: providing services to taxonomists for standard genome sequencing and annotation.</title>
        <authorList>
            <consortium name="The Broad Institute Genomics Platform"/>
            <consortium name="The Broad Institute Genome Sequencing Center for Infectious Disease"/>
            <person name="Wu L."/>
            <person name="Ma J."/>
        </authorList>
    </citation>
    <scope>NUCLEOTIDE SEQUENCE [LARGE SCALE GENOMIC DNA]</scope>
    <source>
        <strain evidence="4">JCM 15313</strain>
    </source>
</reference>
<feature type="compositionally biased region" description="Basic and acidic residues" evidence="1">
    <location>
        <begin position="1"/>
        <end position="11"/>
    </location>
</feature>
<gene>
    <name evidence="3" type="ORF">GCM10009799_26440</name>
</gene>
<keyword evidence="4" id="KW-1185">Reference proteome</keyword>
<feature type="region of interest" description="Disordered" evidence="1">
    <location>
        <begin position="1"/>
        <end position="20"/>
    </location>
</feature>
<evidence type="ECO:0000313" key="3">
    <source>
        <dbReference type="EMBL" id="GAA1998142.1"/>
    </source>
</evidence>
<evidence type="ECO:0000256" key="1">
    <source>
        <dbReference type="SAM" id="MobiDB-lite"/>
    </source>
</evidence>
<dbReference type="Proteomes" id="UP001501585">
    <property type="component" value="Unassembled WGS sequence"/>
</dbReference>
<keyword evidence="2" id="KW-0812">Transmembrane</keyword>